<sequence>MKWLWWLLLLLLLLSCAAGAYFLFLVLFDAGDAFPTTEDRRTGVWVVLGLTILSAGLAALLRRWRPGQFRSSAPRLNPRLERKILAYARKSGGRVTVAEVALNARCTVHEAETALKELERQGVATVLYTANMDAVYVITGFDEHAQAQAQDILNTPGGKNP</sequence>
<dbReference type="EMBL" id="JBHRZF010000156">
    <property type="protein sequence ID" value="MFC3861726.1"/>
    <property type="molecule type" value="Genomic_DNA"/>
</dbReference>
<evidence type="ECO:0000256" key="1">
    <source>
        <dbReference type="SAM" id="Phobius"/>
    </source>
</evidence>
<comment type="caution">
    <text evidence="2">The sequence shown here is derived from an EMBL/GenBank/DDBJ whole genome shotgun (WGS) entry which is preliminary data.</text>
</comment>
<reference evidence="3" key="1">
    <citation type="journal article" date="2019" name="Int. J. Syst. Evol. Microbiol.">
        <title>The Global Catalogue of Microorganisms (GCM) 10K type strain sequencing project: providing services to taxonomists for standard genome sequencing and annotation.</title>
        <authorList>
            <consortium name="The Broad Institute Genomics Platform"/>
            <consortium name="The Broad Institute Genome Sequencing Center for Infectious Disease"/>
            <person name="Wu L."/>
            <person name="Ma J."/>
        </authorList>
    </citation>
    <scope>NUCLEOTIDE SEQUENCE [LARGE SCALE GENOMIC DNA]</scope>
    <source>
        <strain evidence="3">CCTCC AB 2013263</strain>
    </source>
</reference>
<dbReference type="Proteomes" id="UP001595748">
    <property type="component" value="Unassembled WGS sequence"/>
</dbReference>
<keyword evidence="1" id="KW-1133">Transmembrane helix</keyword>
<keyword evidence="1" id="KW-0812">Transmembrane</keyword>
<dbReference type="RefSeq" id="WP_380078909.1">
    <property type="nucleotide sequence ID" value="NZ_JBHRZF010000156.1"/>
</dbReference>
<organism evidence="2 3">
    <name type="scientific">Deinococcus antarcticus</name>
    <dbReference type="NCBI Taxonomy" id="1298767"/>
    <lineage>
        <taxon>Bacteria</taxon>
        <taxon>Thermotogati</taxon>
        <taxon>Deinococcota</taxon>
        <taxon>Deinococci</taxon>
        <taxon>Deinococcales</taxon>
        <taxon>Deinococcaceae</taxon>
        <taxon>Deinococcus</taxon>
    </lineage>
</organism>
<gene>
    <name evidence="2" type="ORF">ACFOPQ_13240</name>
</gene>
<keyword evidence="1" id="KW-0472">Membrane</keyword>
<protein>
    <submittedName>
        <fullName evidence="2">Uncharacterized protein</fullName>
    </submittedName>
</protein>
<accession>A0ABV8A8Q2</accession>
<name>A0ABV8A8Q2_9DEIO</name>
<feature type="transmembrane region" description="Helical" evidence="1">
    <location>
        <begin position="43"/>
        <end position="61"/>
    </location>
</feature>
<keyword evidence="3" id="KW-1185">Reference proteome</keyword>
<dbReference type="PROSITE" id="PS51257">
    <property type="entry name" value="PROKAR_LIPOPROTEIN"/>
    <property type="match status" value="1"/>
</dbReference>
<evidence type="ECO:0000313" key="2">
    <source>
        <dbReference type="EMBL" id="MFC3861726.1"/>
    </source>
</evidence>
<proteinExistence type="predicted"/>
<evidence type="ECO:0000313" key="3">
    <source>
        <dbReference type="Proteomes" id="UP001595748"/>
    </source>
</evidence>